<organism evidence="10 11">
    <name type="scientific">Amphiprion ocellaris</name>
    <name type="common">Clown anemonefish</name>
    <dbReference type="NCBI Taxonomy" id="80972"/>
    <lineage>
        <taxon>Eukaryota</taxon>
        <taxon>Metazoa</taxon>
        <taxon>Chordata</taxon>
        <taxon>Craniata</taxon>
        <taxon>Vertebrata</taxon>
        <taxon>Euteleostomi</taxon>
        <taxon>Actinopterygii</taxon>
        <taxon>Neopterygii</taxon>
        <taxon>Teleostei</taxon>
        <taxon>Neoteleostei</taxon>
        <taxon>Acanthomorphata</taxon>
        <taxon>Ovalentaria</taxon>
        <taxon>Pomacentridae</taxon>
        <taxon>Amphiprion</taxon>
    </lineage>
</organism>
<dbReference type="InterPro" id="IPR030395">
    <property type="entry name" value="GP_PDE_dom"/>
</dbReference>
<evidence type="ECO:0000256" key="6">
    <source>
        <dbReference type="ARBA" id="ARBA00023136"/>
    </source>
</evidence>
<dbReference type="GO" id="GO:0008889">
    <property type="term" value="F:glycerophosphodiester phosphodiesterase activity"/>
    <property type="evidence" value="ECO:0007669"/>
    <property type="project" value="TreeGrafter"/>
</dbReference>
<dbReference type="GO" id="GO:0006629">
    <property type="term" value="P:lipid metabolic process"/>
    <property type="evidence" value="ECO:0007669"/>
    <property type="project" value="InterPro"/>
</dbReference>
<keyword evidence="5 8" id="KW-1133">Transmembrane helix</keyword>
<dbReference type="PANTHER" id="PTHR23344:SF1">
    <property type="entry name" value="GLYCEROPHOSPHOINOSITOL INOSITOLPHOSPHODIESTERASE GDPD2"/>
    <property type="match status" value="1"/>
</dbReference>
<dbReference type="OMA" id="DPPGCCS"/>
<feature type="transmembrane region" description="Helical" evidence="8">
    <location>
        <begin position="57"/>
        <end position="74"/>
    </location>
</feature>
<feature type="transmembrane region" description="Helical" evidence="8">
    <location>
        <begin position="183"/>
        <end position="200"/>
    </location>
</feature>
<name>A0A3Q1CZ99_AMPOC</name>
<feature type="transmembrane region" description="Helical" evidence="8">
    <location>
        <begin position="123"/>
        <end position="143"/>
    </location>
</feature>
<dbReference type="Proteomes" id="UP001501940">
    <property type="component" value="Chromosome 13"/>
</dbReference>
<evidence type="ECO:0000256" key="4">
    <source>
        <dbReference type="ARBA" id="ARBA00022801"/>
    </source>
</evidence>
<evidence type="ECO:0000256" key="5">
    <source>
        <dbReference type="ARBA" id="ARBA00022989"/>
    </source>
</evidence>
<dbReference type="PANTHER" id="PTHR23344">
    <property type="entry name" value="GLYCEROPHOSPHORYL DIESTER PHOSPHODIESTERASE"/>
    <property type="match status" value="1"/>
</dbReference>
<sequence>VTLVSLLSLCWMYICLVTFNDREDFQFHKFHNCRLQLFALFQVALGEQLDLHWLHKIFLFFGVIFLISGITGISLEWEQEWATVLLSLQATGPFLQFGAVGALTLLSSFVFQGFHRAKKGHKFLIAVVFLVVSAAIFLCPLFIRSPCLTDLDEKIPEKPKLIGHRGAPMLAPENTMMSFRRSIAFKYGIFCLSCFVFLIFSKDRIPFLMHDNKSEFLLRTTNVKEKFPKTKFNQSTDLTLEELQSLNAGEWFLKTDPFRSVSQLSEEEKETARNQTIPSLLQLLNLAKQHNISVIFDLKSPNQENDTVDTVDTILKSGIDPSLVLWLPPAQREYVNMRAPGFTQIYNNEMDMLNKTGSHLNVKYSKLSMNKIRELRMNNVTVNLWVVNERWLFSLLWCAGASSVTTNSCHLLKDVHQPDWVLVSHYPALNTITSRFCLRVSTYCNHPHISQVCRRTNSGFQLCKKKKKERKQYRRPAHEPLFDLYILGHLMANLIMITVFHFFQGIHLNHTRWIFKTIKINQTIN</sequence>
<evidence type="ECO:0000256" key="2">
    <source>
        <dbReference type="ARBA" id="ARBA00007277"/>
    </source>
</evidence>
<keyword evidence="6 8" id="KW-0472">Membrane</keyword>
<evidence type="ECO:0000313" key="11">
    <source>
        <dbReference type="Proteomes" id="UP001501940"/>
    </source>
</evidence>
<proteinExistence type="inferred from homology"/>
<reference evidence="10" key="3">
    <citation type="submission" date="2025-09" db="UniProtKB">
        <authorList>
            <consortium name="Ensembl"/>
        </authorList>
    </citation>
    <scope>IDENTIFICATION</scope>
</reference>
<dbReference type="STRING" id="80972.ENSAOCP00000030989"/>
<dbReference type="Gene3D" id="3.20.20.190">
    <property type="entry name" value="Phosphatidylinositol (PI) phosphodiesterase"/>
    <property type="match status" value="1"/>
</dbReference>
<dbReference type="Ensembl" id="ENSAOCT00000026498.2">
    <property type="protein sequence ID" value="ENSAOCP00000030989.2"/>
    <property type="gene ID" value="ENSAOCG00000022316.2"/>
</dbReference>
<gene>
    <name evidence="10" type="primary">GDPD2</name>
</gene>
<evidence type="ECO:0000256" key="1">
    <source>
        <dbReference type="ARBA" id="ARBA00004141"/>
    </source>
</evidence>
<dbReference type="GO" id="GO:0005886">
    <property type="term" value="C:plasma membrane"/>
    <property type="evidence" value="ECO:0007669"/>
    <property type="project" value="TreeGrafter"/>
</dbReference>
<keyword evidence="11" id="KW-1185">Reference proteome</keyword>
<comment type="subcellular location">
    <subcellularLocation>
        <location evidence="1">Membrane</location>
        <topology evidence="1">Multi-pass membrane protein</topology>
    </subcellularLocation>
</comment>
<dbReference type="GeneTree" id="ENSGT00940000159625"/>
<dbReference type="PROSITE" id="PS51704">
    <property type="entry name" value="GP_PDE"/>
    <property type="match status" value="1"/>
</dbReference>
<keyword evidence="7" id="KW-0325">Glycoprotein</keyword>
<protein>
    <recommendedName>
        <fullName evidence="9">GP-PDE domain-containing protein</fullName>
    </recommendedName>
</protein>
<accession>A0A3Q1CZ99</accession>
<feature type="domain" description="GP-PDE" evidence="9">
    <location>
        <begin position="159"/>
        <end position="416"/>
    </location>
</feature>
<evidence type="ECO:0000313" key="10">
    <source>
        <dbReference type="Ensembl" id="ENSAOCP00000030989.2"/>
    </source>
</evidence>
<evidence type="ECO:0000256" key="8">
    <source>
        <dbReference type="SAM" id="Phobius"/>
    </source>
</evidence>
<evidence type="ECO:0000256" key="3">
    <source>
        <dbReference type="ARBA" id="ARBA00022692"/>
    </source>
</evidence>
<dbReference type="SUPFAM" id="SSF51695">
    <property type="entry name" value="PLC-like phosphodiesterases"/>
    <property type="match status" value="1"/>
</dbReference>
<keyword evidence="3 8" id="KW-0812">Transmembrane</keyword>
<comment type="similarity">
    <text evidence="2">Belongs to the glycerophosphoryl diester phosphodiesterase family.</text>
</comment>
<feature type="transmembrane region" description="Helical" evidence="8">
    <location>
        <begin position="94"/>
        <end position="111"/>
    </location>
</feature>
<dbReference type="InterPro" id="IPR017946">
    <property type="entry name" value="PLC-like_Pdiesterase_TIM-brl"/>
</dbReference>
<reference evidence="10" key="2">
    <citation type="submission" date="2025-08" db="UniProtKB">
        <authorList>
            <consortium name="Ensembl"/>
        </authorList>
    </citation>
    <scope>IDENTIFICATION</scope>
</reference>
<keyword evidence="4" id="KW-0378">Hydrolase</keyword>
<feature type="transmembrane region" description="Helical" evidence="8">
    <location>
        <begin position="481"/>
        <end position="503"/>
    </location>
</feature>
<dbReference type="Pfam" id="PF03009">
    <property type="entry name" value="GDPD"/>
    <property type="match status" value="1"/>
</dbReference>
<evidence type="ECO:0000259" key="9">
    <source>
        <dbReference type="PROSITE" id="PS51704"/>
    </source>
</evidence>
<dbReference type="AlphaFoldDB" id="A0A3Q1CZ99"/>
<evidence type="ECO:0000256" key="7">
    <source>
        <dbReference type="ARBA" id="ARBA00023180"/>
    </source>
</evidence>
<reference evidence="10 11" key="1">
    <citation type="submission" date="2022-01" db="EMBL/GenBank/DDBJ databases">
        <title>A chromosome-scale genome assembly of the false clownfish, Amphiprion ocellaris.</title>
        <authorList>
            <person name="Ryu T."/>
        </authorList>
    </citation>
    <scope>NUCLEOTIDE SEQUENCE [LARGE SCALE GENOMIC DNA]</scope>
</reference>